<dbReference type="EMBL" id="JARK01001338">
    <property type="protein sequence ID" value="EYC33536.1"/>
    <property type="molecule type" value="Genomic_DNA"/>
</dbReference>
<reference evidence="3" key="1">
    <citation type="journal article" date="2015" name="Nat. Genet.">
        <title>The genome and transcriptome of the zoonotic hookworm Ancylostoma ceylanicum identify infection-specific gene families.</title>
        <authorList>
            <person name="Schwarz E.M."/>
            <person name="Hu Y."/>
            <person name="Antoshechkin I."/>
            <person name="Miller M.M."/>
            <person name="Sternberg P.W."/>
            <person name="Aroian R.V."/>
        </authorList>
    </citation>
    <scope>NUCLEOTIDE SEQUENCE</scope>
    <source>
        <strain evidence="3">HY135</strain>
    </source>
</reference>
<organism evidence="2 3">
    <name type="scientific">Ancylostoma ceylanicum</name>
    <dbReference type="NCBI Taxonomy" id="53326"/>
    <lineage>
        <taxon>Eukaryota</taxon>
        <taxon>Metazoa</taxon>
        <taxon>Ecdysozoa</taxon>
        <taxon>Nematoda</taxon>
        <taxon>Chromadorea</taxon>
        <taxon>Rhabditida</taxon>
        <taxon>Rhabditina</taxon>
        <taxon>Rhabditomorpha</taxon>
        <taxon>Strongyloidea</taxon>
        <taxon>Ancylostomatidae</taxon>
        <taxon>Ancylostomatinae</taxon>
        <taxon>Ancylostoma</taxon>
    </lineage>
</organism>
<gene>
    <name evidence="2" type="primary">Acey_s0002.g847</name>
    <name evidence="2" type="ORF">Y032_0002g847</name>
</gene>
<evidence type="ECO:0000313" key="2">
    <source>
        <dbReference type="EMBL" id="EYC33536.1"/>
    </source>
</evidence>
<dbReference type="AlphaFoldDB" id="A0A016W1W3"/>
<protein>
    <submittedName>
        <fullName evidence="2">Uncharacterized protein</fullName>
    </submittedName>
</protein>
<evidence type="ECO:0000313" key="3">
    <source>
        <dbReference type="Proteomes" id="UP000024635"/>
    </source>
</evidence>
<feature type="compositionally biased region" description="Basic and acidic residues" evidence="1">
    <location>
        <begin position="92"/>
        <end position="105"/>
    </location>
</feature>
<sequence>MAYCICSRTSFSPCTTTTTLTDTASGHEPLAKVTGAIPVEMSVLATHVEMPRMSKCEVPLISAHVENTLSSLCPAIDAPSVQIPSSPGLERSTWKAESRGAESERCPGSSVAAWGRRADPQAERRHMLESSLASSRSRVSVHGTRIRD</sequence>
<proteinExistence type="predicted"/>
<keyword evidence="3" id="KW-1185">Reference proteome</keyword>
<evidence type="ECO:0000256" key="1">
    <source>
        <dbReference type="SAM" id="MobiDB-lite"/>
    </source>
</evidence>
<feature type="compositionally biased region" description="Low complexity" evidence="1">
    <location>
        <begin position="130"/>
        <end position="141"/>
    </location>
</feature>
<feature type="compositionally biased region" description="Basic and acidic residues" evidence="1">
    <location>
        <begin position="116"/>
        <end position="128"/>
    </location>
</feature>
<dbReference type="Proteomes" id="UP000024635">
    <property type="component" value="Unassembled WGS sequence"/>
</dbReference>
<comment type="caution">
    <text evidence="2">The sequence shown here is derived from an EMBL/GenBank/DDBJ whole genome shotgun (WGS) entry which is preliminary data.</text>
</comment>
<feature type="region of interest" description="Disordered" evidence="1">
    <location>
        <begin position="83"/>
        <end position="148"/>
    </location>
</feature>
<accession>A0A016W1W3</accession>
<name>A0A016W1W3_9BILA</name>